<evidence type="ECO:0000256" key="1">
    <source>
        <dbReference type="SAM" id="MobiDB-lite"/>
    </source>
</evidence>
<sequence length="163" mass="17392">MISHGRITILQSIPSQPKPAEPLPKSHLILTTNSTHFNHFKTQPSHHAQPVAFTCKHKNPKTKSIPNQCPLPGPSRPCRRCHRTLPSPVSSSRAHASAAPLLMSRLHQPPQTAPPSIPHLVTAPPSSASHEHRAHPQTTAPSLLPASIASAAGDIAIPCCDPS</sequence>
<evidence type="ECO:0000313" key="3">
    <source>
        <dbReference type="EMBL" id="KAK9943673.1"/>
    </source>
</evidence>
<feature type="region of interest" description="Disordered" evidence="1">
    <location>
        <begin position="106"/>
        <end position="138"/>
    </location>
</feature>
<gene>
    <name evidence="2" type="ORF">M0R45_009272</name>
    <name evidence="3" type="ORF">M0R45_009274</name>
</gene>
<proteinExistence type="predicted"/>
<evidence type="ECO:0000313" key="2">
    <source>
        <dbReference type="EMBL" id="KAK9943671.1"/>
    </source>
</evidence>
<protein>
    <submittedName>
        <fullName evidence="2">Uncharacterized protein</fullName>
    </submittedName>
</protein>
<reference evidence="2 4" key="1">
    <citation type="journal article" date="2023" name="G3 (Bethesda)">
        <title>A chromosome-length genome assembly and annotation of blackberry (Rubus argutus, cv. 'Hillquist').</title>
        <authorList>
            <person name="Bruna T."/>
            <person name="Aryal R."/>
            <person name="Dudchenko O."/>
            <person name="Sargent D.J."/>
            <person name="Mead D."/>
            <person name="Buti M."/>
            <person name="Cavallini A."/>
            <person name="Hytonen T."/>
            <person name="Andres J."/>
            <person name="Pham M."/>
            <person name="Weisz D."/>
            <person name="Mascagni F."/>
            <person name="Usai G."/>
            <person name="Natali L."/>
            <person name="Bassil N."/>
            <person name="Fernandez G.E."/>
            <person name="Lomsadze A."/>
            <person name="Armour M."/>
            <person name="Olukolu B."/>
            <person name="Poorten T."/>
            <person name="Britton C."/>
            <person name="Davik J."/>
            <person name="Ashrafi H."/>
            <person name="Aiden E.L."/>
            <person name="Borodovsky M."/>
            <person name="Worthington M."/>
        </authorList>
    </citation>
    <scope>NUCLEOTIDE SEQUENCE [LARGE SCALE GENOMIC DNA]</scope>
    <source>
        <strain evidence="2">PI 553951</strain>
    </source>
</reference>
<organism evidence="2 4">
    <name type="scientific">Rubus argutus</name>
    <name type="common">Southern blackberry</name>
    <dbReference type="NCBI Taxonomy" id="59490"/>
    <lineage>
        <taxon>Eukaryota</taxon>
        <taxon>Viridiplantae</taxon>
        <taxon>Streptophyta</taxon>
        <taxon>Embryophyta</taxon>
        <taxon>Tracheophyta</taxon>
        <taxon>Spermatophyta</taxon>
        <taxon>Magnoliopsida</taxon>
        <taxon>eudicotyledons</taxon>
        <taxon>Gunneridae</taxon>
        <taxon>Pentapetalae</taxon>
        <taxon>rosids</taxon>
        <taxon>fabids</taxon>
        <taxon>Rosales</taxon>
        <taxon>Rosaceae</taxon>
        <taxon>Rosoideae</taxon>
        <taxon>Rosoideae incertae sedis</taxon>
        <taxon>Rubus</taxon>
    </lineage>
</organism>
<dbReference type="EMBL" id="JBEDUW010000002">
    <property type="protein sequence ID" value="KAK9943673.1"/>
    <property type="molecule type" value="Genomic_DNA"/>
</dbReference>
<dbReference type="Proteomes" id="UP001457282">
    <property type="component" value="Unassembled WGS sequence"/>
</dbReference>
<keyword evidence="4" id="KW-1185">Reference proteome</keyword>
<accession>A0AAW1Y4H9</accession>
<name>A0AAW1Y4H9_RUBAR</name>
<comment type="caution">
    <text evidence="2">The sequence shown here is derived from an EMBL/GenBank/DDBJ whole genome shotgun (WGS) entry which is preliminary data.</text>
</comment>
<dbReference type="EMBL" id="JBEDUW010000002">
    <property type="protein sequence ID" value="KAK9943671.1"/>
    <property type="molecule type" value="Genomic_DNA"/>
</dbReference>
<evidence type="ECO:0000313" key="4">
    <source>
        <dbReference type="Proteomes" id="UP001457282"/>
    </source>
</evidence>
<dbReference type="AlphaFoldDB" id="A0AAW1Y4H9"/>